<keyword evidence="3" id="KW-1185">Reference proteome</keyword>
<dbReference type="InParanoid" id="K5WDW5"/>
<dbReference type="GeneID" id="18915138"/>
<protein>
    <submittedName>
        <fullName evidence="2">Uncharacterized protein</fullName>
    </submittedName>
</protein>
<evidence type="ECO:0000256" key="1">
    <source>
        <dbReference type="SAM" id="MobiDB-lite"/>
    </source>
</evidence>
<dbReference type="KEGG" id="pco:PHACADRAFT_251140"/>
<organism evidence="2 3">
    <name type="scientific">Phanerochaete carnosa (strain HHB-10118-sp)</name>
    <name type="common">White-rot fungus</name>
    <name type="synonym">Peniophora carnosa</name>
    <dbReference type="NCBI Taxonomy" id="650164"/>
    <lineage>
        <taxon>Eukaryota</taxon>
        <taxon>Fungi</taxon>
        <taxon>Dikarya</taxon>
        <taxon>Basidiomycota</taxon>
        <taxon>Agaricomycotina</taxon>
        <taxon>Agaricomycetes</taxon>
        <taxon>Polyporales</taxon>
        <taxon>Phanerochaetaceae</taxon>
        <taxon>Phanerochaete</taxon>
    </lineage>
</organism>
<evidence type="ECO:0000313" key="3">
    <source>
        <dbReference type="Proteomes" id="UP000008370"/>
    </source>
</evidence>
<reference evidence="2 3" key="1">
    <citation type="journal article" date="2012" name="BMC Genomics">
        <title>Comparative genomics of the white-rot fungi, Phanerochaete carnosa and P. chrysosporium, to elucidate the genetic basis of the distinct wood types they colonize.</title>
        <authorList>
            <person name="Suzuki H."/>
            <person name="MacDonald J."/>
            <person name="Syed K."/>
            <person name="Salamov A."/>
            <person name="Hori C."/>
            <person name="Aerts A."/>
            <person name="Henrissat B."/>
            <person name="Wiebenga A."/>
            <person name="vanKuyk P.A."/>
            <person name="Barry K."/>
            <person name="Lindquist E."/>
            <person name="LaButti K."/>
            <person name="Lapidus A."/>
            <person name="Lucas S."/>
            <person name="Coutinho P."/>
            <person name="Gong Y."/>
            <person name="Samejima M."/>
            <person name="Mahadevan R."/>
            <person name="Abou-Zaid M."/>
            <person name="de Vries R.P."/>
            <person name="Igarashi K."/>
            <person name="Yadav J.S."/>
            <person name="Grigoriev I.V."/>
            <person name="Master E.R."/>
        </authorList>
    </citation>
    <scope>NUCLEOTIDE SEQUENCE [LARGE SCALE GENOMIC DNA]</scope>
    <source>
        <strain evidence="2 3">HHB-10118-sp</strain>
    </source>
</reference>
<accession>K5WDW5</accession>
<name>K5WDW5_PHACS</name>
<feature type="compositionally biased region" description="Pro residues" evidence="1">
    <location>
        <begin position="10"/>
        <end position="20"/>
    </location>
</feature>
<sequence>MGMMGIPTPHGLPPITPSMPPFTFLPQPSPGPTVTDSAQKASTTTGATESHSQTPGSYVVHLHHAHGTILSPYTPFSPGVAMSPGAFWGGPGSSANPYI</sequence>
<gene>
    <name evidence="2" type="ORF">PHACADRAFT_251140</name>
</gene>
<proteinExistence type="predicted"/>
<dbReference type="HOGENOM" id="CLU_2326393_0_0_1"/>
<feature type="compositionally biased region" description="Polar residues" evidence="1">
    <location>
        <begin position="32"/>
        <end position="55"/>
    </location>
</feature>
<feature type="non-terminal residue" evidence="2">
    <location>
        <position position="99"/>
    </location>
</feature>
<feature type="region of interest" description="Disordered" evidence="1">
    <location>
        <begin position="1"/>
        <end position="55"/>
    </location>
</feature>
<dbReference type="RefSeq" id="XP_007392826.1">
    <property type="nucleotide sequence ID" value="XM_007392764.1"/>
</dbReference>
<dbReference type="AlphaFoldDB" id="K5WDW5"/>
<evidence type="ECO:0000313" key="2">
    <source>
        <dbReference type="EMBL" id="EKM57475.1"/>
    </source>
</evidence>
<dbReference type="OrthoDB" id="1049195at2759"/>
<dbReference type="EMBL" id="JH930470">
    <property type="protein sequence ID" value="EKM57475.1"/>
    <property type="molecule type" value="Genomic_DNA"/>
</dbReference>
<dbReference type="Proteomes" id="UP000008370">
    <property type="component" value="Unassembled WGS sequence"/>
</dbReference>